<dbReference type="EMBL" id="CAJNOC010000648">
    <property type="protein sequence ID" value="CAF0787049.1"/>
    <property type="molecule type" value="Genomic_DNA"/>
</dbReference>
<organism evidence="1 2">
    <name type="scientific">Brachionus calyciflorus</name>
    <dbReference type="NCBI Taxonomy" id="104777"/>
    <lineage>
        <taxon>Eukaryota</taxon>
        <taxon>Metazoa</taxon>
        <taxon>Spiralia</taxon>
        <taxon>Gnathifera</taxon>
        <taxon>Rotifera</taxon>
        <taxon>Eurotatoria</taxon>
        <taxon>Monogononta</taxon>
        <taxon>Pseudotrocha</taxon>
        <taxon>Ploima</taxon>
        <taxon>Brachionidae</taxon>
        <taxon>Brachionus</taxon>
    </lineage>
</organism>
<keyword evidence="2" id="KW-1185">Reference proteome</keyword>
<proteinExistence type="predicted"/>
<gene>
    <name evidence="1" type="ORF">OXX778_LOCUS5775</name>
</gene>
<name>A0A813RNV8_9BILA</name>
<dbReference type="Proteomes" id="UP000663879">
    <property type="component" value="Unassembled WGS sequence"/>
</dbReference>
<dbReference type="AlphaFoldDB" id="A0A813RNV8"/>
<feature type="non-terminal residue" evidence="1">
    <location>
        <position position="1"/>
    </location>
</feature>
<accession>A0A813RNV8</accession>
<reference evidence="1" key="1">
    <citation type="submission" date="2021-02" db="EMBL/GenBank/DDBJ databases">
        <authorList>
            <person name="Nowell W R."/>
        </authorList>
    </citation>
    <scope>NUCLEOTIDE SEQUENCE</scope>
    <source>
        <strain evidence="1">Ploen Becks lab</strain>
    </source>
</reference>
<comment type="caution">
    <text evidence="1">The sequence shown here is derived from an EMBL/GenBank/DDBJ whole genome shotgun (WGS) entry which is preliminary data.</text>
</comment>
<evidence type="ECO:0000313" key="2">
    <source>
        <dbReference type="Proteomes" id="UP000663879"/>
    </source>
</evidence>
<sequence>PEYPPEPTSLADITLPDFLTVTLEGENGETKPFLIYDSGVDDLK</sequence>
<protein>
    <submittedName>
        <fullName evidence="1">Uncharacterized protein</fullName>
    </submittedName>
</protein>
<evidence type="ECO:0000313" key="1">
    <source>
        <dbReference type="EMBL" id="CAF0787049.1"/>
    </source>
</evidence>